<comment type="caution">
    <text evidence="1">The sequence shown here is derived from an EMBL/GenBank/DDBJ whole genome shotgun (WGS) entry which is preliminary data.</text>
</comment>
<keyword evidence="2" id="KW-1185">Reference proteome</keyword>
<name>A0A9P9FLM8_9HYPO</name>
<dbReference type="AlphaFoldDB" id="A0A9P9FLM8"/>
<protein>
    <submittedName>
        <fullName evidence="1">Uncharacterized protein</fullName>
    </submittedName>
</protein>
<proteinExistence type="predicted"/>
<reference evidence="1" key="1">
    <citation type="journal article" date="2021" name="Nat. Commun.">
        <title>Genetic determinants of endophytism in the Arabidopsis root mycobiome.</title>
        <authorList>
            <person name="Mesny F."/>
            <person name="Miyauchi S."/>
            <person name="Thiergart T."/>
            <person name="Pickel B."/>
            <person name="Atanasova L."/>
            <person name="Karlsson M."/>
            <person name="Huettel B."/>
            <person name="Barry K.W."/>
            <person name="Haridas S."/>
            <person name="Chen C."/>
            <person name="Bauer D."/>
            <person name="Andreopoulos W."/>
            <person name="Pangilinan J."/>
            <person name="LaButti K."/>
            <person name="Riley R."/>
            <person name="Lipzen A."/>
            <person name="Clum A."/>
            <person name="Drula E."/>
            <person name="Henrissat B."/>
            <person name="Kohler A."/>
            <person name="Grigoriev I.V."/>
            <person name="Martin F.M."/>
            <person name="Hacquard S."/>
        </authorList>
    </citation>
    <scope>NUCLEOTIDE SEQUENCE</scope>
    <source>
        <strain evidence="1">MPI-CAGE-AT-0147</strain>
    </source>
</reference>
<organism evidence="1 2">
    <name type="scientific">Dactylonectria macrodidyma</name>
    <dbReference type="NCBI Taxonomy" id="307937"/>
    <lineage>
        <taxon>Eukaryota</taxon>
        <taxon>Fungi</taxon>
        <taxon>Dikarya</taxon>
        <taxon>Ascomycota</taxon>
        <taxon>Pezizomycotina</taxon>
        <taxon>Sordariomycetes</taxon>
        <taxon>Hypocreomycetidae</taxon>
        <taxon>Hypocreales</taxon>
        <taxon>Nectriaceae</taxon>
        <taxon>Dactylonectria</taxon>
    </lineage>
</organism>
<dbReference type="Proteomes" id="UP000738349">
    <property type="component" value="Unassembled WGS sequence"/>
</dbReference>
<sequence length="178" mass="19427">MLAGGLIGGCLCARAYAPFARLHNARPLNLSDSSASPSPPQISYLLSFHRAFPSSCIHQDTVFSVFLDRHRIVSSRKTEELTSIFSRSNVPGRSTGWKHQELYQQPAYLAACLGSSLELTPLASNHPETSAGTGANAYPLLGQVAMNPLEWSTGGYFHPIVMHLTNHKRCGVIQRHQA</sequence>
<accession>A0A9P9FLM8</accession>
<evidence type="ECO:0000313" key="1">
    <source>
        <dbReference type="EMBL" id="KAH7165524.1"/>
    </source>
</evidence>
<evidence type="ECO:0000313" key="2">
    <source>
        <dbReference type="Proteomes" id="UP000738349"/>
    </source>
</evidence>
<dbReference type="EMBL" id="JAGMUV010000003">
    <property type="protein sequence ID" value="KAH7165524.1"/>
    <property type="molecule type" value="Genomic_DNA"/>
</dbReference>
<gene>
    <name evidence="1" type="ORF">EDB81DRAFT_256108</name>
</gene>